<dbReference type="AlphaFoldDB" id="A0A6I6JGE9"/>
<dbReference type="KEGG" id="psel:GM415_04775"/>
<organism evidence="2 3">
    <name type="scientific">Pseudodesulfovibrio cashew</name>
    <dbReference type="NCBI Taxonomy" id="2678688"/>
    <lineage>
        <taxon>Bacteria</taxon>
        <taxon>Pseudomonadati</taxon>
        <taxon>Thermodesulfobacteriota</taxon>
        <taxon>Desulfovibrionia</taxon>
        <taxon>Desulfovibrionales</taxon>
        <taxon>Desulfovibrionaceae</taxon>
    </lineage>
</organism>
<sequence length="240" mass="26724">MRTVIVFAAVFFLCASQALAGEVHVIGMHCQVRAECKAIELENLLEDAYGRIGVAVEFVYLPGLRDLDKTNHGELDGSGLRNPIVVEKYPNIIKVPVPLFTTSLVAVTIKGNKKIHDLEDLNGLLTGVLRGDLIAISIASGSNAHLHRIDYLTTGLKMLIEGRLDVLFAAKTMLLINMEQFPDTNFVVSKDLYEIQVYHVVNKKHAHLVPLLERSFREMIAEGLMEKYLGRAKPRLPKEP</sequence>
<dbReference type="Proteomes" id="UP000428328">
    <property type="component" value="Chromosome"/>
</dbReference>
<feature type="chain" id="PRO_5026072830" evidence="1">
    <location>
        <begin position="21"/>
        <end position="240"/>
    </location>
</feature>
<proteinExistence type="predicted"/>
<keyword evidence="3" id="KW-1185">Reference proteome</keyword>
<feature type="signal peptide" evidence="1">
    <location>
        <begin position="1"/>
        <end position="20"/>
    </location>
</feature>
<dbReference type="SUPFAM" id="SSF53850">
    <property type="entry name" value="Periplasmic binding protein-like II"/>
    <property type="match status" value="1"/>
</dbReference>
<accession>A0A6I6JGE9</accession>
<dbReference type="EMBL" id="CP046400">
    <property type="protein sequence ID" value="QGY39462.1"/>
    <property type="molecule type" value="Genomic_DNA"/>
</dbReference>
<dbReference type="Gene3D" id="3.40.190.10">
    <property type="entry name" value="Periplasmic binding protein-like II"/>
    <property type="match status" value="2"/>
</dbReference>
<evidence type="ECO:0000313" key="2">
    <source>
        <dbReference type="EMBL" id="QGY39462.1"/>
    </source>
</evidence>
<keyword evidence="1" id="KW-0732">Signal</keyword>
<name>A0A6I6JGE9_9BACT</name>
<dbReference type="RefSeq" id="WP_158946688.1">
    <property type="nucleotide sequence ID" value="NZ_CP046400.1"/>
</dbReference>
<reference evidence="2 3" key="1">
    <citation type="submission" date="2019-11" db="EMBL/GenBank/DDBJ databases">
        <authorList>
            <person name="Zheng R.K."/>
            <person name="Sun C.M."/>
        </authorList>
    </citation>
    <scope>NUCLEOTIDE SEQUENCE [LARGE SCALE GENOMIC DNA]</scope>
    <source>
        <strain evidence="2 3">SRB007</strain>
    </source>
</reference>
<gene>
    <name evidence="2" type="ORF">GM415_04775</name>
</gene>
<evidence type="ECO:0000256" key="1">
    <source>
        <dbReference type="SAM" id="SignalP"/>
    </source>
</evidence>
<evidence type="ECO:0000313" key="3">
    <source>
        <dbReference type="Proteomes" id="UP000428328"/>
    </source>
</evidence>
<protein>
    <submittedName>
        <fullName evidence="2">Transporter substrate-binding domain-containing protein</fullName>
    </submittedName>
</protein>